<protein>
    <submittedName>
        <fullName evidence="1">Uncharacterized protein</fullName>
    </submittedName>
</protein>
<reference evidence="1" key="1">
    <citation type="journal article" date="2021" name="Proc. Natl. Acad. Sci. U.S.A.">
        <title>A Catalog of Tens of Thousands of Viruses from Human Metagenomes Reveals Hidden Associations with Chronic Diseases.</title>
        <authorList>
            <person name="Tisza M.J."/>
            <person name="Buck C.B."/>
        </authorList>
    </citation>
    <scope>NUCLEOTIDE SEQUENCE</scope>
    <source>
        <strain evidence="1">CtGns7</strain>
    </source>
</reference>
<accession>A0A8S5S946</accession>
<sequence length="52" mass="6132">MNKKEICETAYNLICGLSDIDDEEFIDTIINAIYNREEYTVEEILEEVEIED</sequence>
<proteinExistence type="predicted"/>
<dbReference type="EMBL" id="BK032555">
    <property type="protein sequence ID" value="DAF47489.1"/>
    <property type="molecule type" value="Genomic_DNA"/>
</dbReference>
<name>A0A8S5S946_9VIRU</name>
<evidence type="ECO:0000313" key="1">
    <source>
        <dbReference type="EMBL" id="DAF47489.1"/>
    </source>
</evidence>
<organism evidence="1">
    <name type="scientific">Phage sp. ctGns7</name>
    <dbReference type="NCBI Taxonomy" id="2828003"/>
    <lineage>
        <taxon>Viruses</taxon>
    </lineage>
</organism>